<dbReference type="Proteomes" id="UP000692954">
    <property type="component" value="Unassembled WGS sequence"/>
</dbReference>
<dbReference type="PROSITE" id="PS00108">
    <property type="entry name" value="PROTEIN_KINASE_ST"/>
    <property type="match status" value="1"/>
</dbReference>
<dbReference type="PANTHER" id="PTHR44167:SF18">
    <property type="entry name" value="PROTEIN KINASE DOMAIN-CONTAINING PROTEIN"/>
    <property type="match status" value="1"/>
</dbReference>
<gene>
    <name evidence="2" type="ORF">PSON_ATCC_30995.1.T0190314</name>
</gene>
<name>A0A8S1LEA8_9CILI</name>
<dbReference type="GO" id="GO:0044773">
    <property type="term" value="P:mitotic DNA damage checkpoint signaling"/>
    <property type="evidence" value="ECO:0007669"/>
    <property type="project" value="TreeGrafter"/>
</dbReference>
<keyword evidence="3" id="KW-1185">Reference proteome</keyword>
<dbReference type="SMART" id="SM00220">
    <property type="entry name" value="S_TKc"/>
    <property type="match status" value="1"/>
</dbReference>
<evidence type="ECO:0000259" key="1">
    <source>
        <dbReference type="PROSITE" id="PS50011"/>
    </source>
</evidence>
<proteinExistence type="predicted"/>
<dbReference type="AlphaFoldDB" id="A0A8S1LEA8"/>
<dbReference type="OrthoDB" id="63989at2759"/>
<dbReference type="GO" id="GO:0005524">
    <property type="term" value="F:ATP binding"/>
    <property type="evidence" value="ECO:0007669"/>
    <property type="project" value="InterPro"/>
</dbReference>
<dbReference type="PROSITE" id="PS50011">
    <property type="entry name" value="PROTEIN_KINASE_DOM"/>
    <property type="match status" value="1"/>
</dbReference>
<dbReference type="InterPro" id="IPR000719">
    <property type="entry name" value="Prot_kinase_dom"/>
</dbReference>
<feature type="domain" description="Protein kinase" evidence="1">
    <location>
        <begin position="107"/>
        <end position="369"/>
    </location>
</feature>
<dbReference type="GO" id="GO:0005737">
    <property type="term" value="C:cytoplasm"/>
    <property type="evidence" value="ECO:0007669"/>
    <property type="project" value="TreeGrafter"/>
</dbReference>
<reference evidence="2" key="1">
    <citation type="submission" date="2021-01" db="EMBL/GenBank/DDBJ databases">
        <authorList>
            <consortium name="Genoscope - CEA"/>
            <person name="William W."/>
        </authorList>
    </citation>
    <scope>NUCLEOTIDE SEQUENCE</scope>
</reference>
<evidence type="ECO:0000313" key="2">
    <source>
        <dbReference type="EMBL" id="CAD8064831.1"/>
    </source>
</evidence>
<organism evidence="2 3">
    <name type="scientific">Paramecium sonneborni</name>
    <dbReference type="NCBI Taxonomy" id="65129"/>
    <lineage>
        <taxon>Eukaryota</taxon>
        <taxon>Sar</taxon>
        <taxon>Alveolata</taxon>
        <taxon>Ciliophora</taxon>
        <taxon>Intramacronucleata</taxon>
        <taxon>Oligohymenophorea</taxon>
        <taxon>Peniculida</taxon>
        <taxon>Parameciidae</taxon>
        <taxon>Paramecium</taxon>
    </lineage>
</organism>
<protein>
    <recommendedName>
        <fullName evidence="1">Protein kinase domain-containing protein</fullName>
    </recommendedName>
</protein>
<evidence type="ECO:0000313" key="3">
    <source>
        <dbReference type="Proteomes" id="UP000692954"/>
    </source>
</evidence>
<sequence length="397" mass="47175">MKNIVFYKTSLLKKQNNEQENRYLYLVENYLIINKRESLNSIDRKFDLTQMDYQIKWNYENNIIKEMMVYNTKQNQRIVYCEKHEILQDLQNKLNGKAYYRNFKQFYQKLEVIKSHKNVEIMICKNLLTEEIVIAKQVKFPKIKPTDFEQNSFVMNEAKIYMKLSYNPHQYLLGASQIFLYEQSIIYIMHHCKGGTLYEYLMENDLNLPELVTQEMMKKLLQGIDHLHKLGIMHRDIKLDNIMLMRKNDPNSIKIMDYGYSSFIDEEKFSYQRCGTPGYIAPEILNMNQYNELCDIYSLGCVFHALLTGKKLYQTPKSTKASELLILNRNSIISLSQIYNLNALELLQSMISVAQSRPSAVVCLQHSYFEEEQFQIEDLCTQLRQLDFPQLKNPFRS</sequence>
<comment type="caution">
    <text evidence="2">The sequence shown here is derived from an EMBL/GenBank/DDBJ whole genome shotgun (WGS) entry which is preliminary data.</text>
</comment>
<dbReference type="InterPro" id="IPR008271">
    <property type="entry name" value="Ser/Thr_kinase_AS"/>
</dbReference>
<dbReference type="Pfam" id="PF00069">
    <property type="entry name" value="Pkinase"/>
    <property type="match status" value="1"/>
</dbReference>
<dbReference type="EMBL" id="CAJJDN010000019">
    <property type="protein sequence ID" value="CAD8064831.1"/>
    <property type="molecule type" value="Genomic_DNA"/>
</dbReference>
<dbReference type="GO" id="GO:0004674">
    <property type="term" value="F:protein serine/threonine kinase activity"/>
    <property type="evidence" value="ECO:0007669"/>
    <property type="project" value="TreeGrafter"/>
</dbReference>
<accession>A0A8S1LEA8</accession>
<dbReference type="PANTHER" id="PTHR44167">
    <property type="entry name" value="OVARIAN-SPECIFIC SERINE/THREONINE-PROTEIN KINASE LOK-RELATED"/>
    <property type="match status" value="1"/>
</dbReference>
<dbReference type="GO" id="GO:0005634">
    <property type="term" value="C:nucleus"/>
    <property type="evidence" value="ECO:0007669"/>
    <property type="project" value="TreeGrafter"/>
</dbReference>